<keyword evidence="1" id="KW-1133">Transmembrane helix</keyword>
<reference evidence="2" key="1">
    <citation type="submission" date="2023-03" db="EMBL/GenBank/DDBJ databases">
        <title>Draft assemblies of triclosan tolerant bacteria isolated from returned activated sludge.</title>
        <authorList>
            <person name="Van Hamelsveld S."/>
        </authorList>
    </citation>
    <scope>NUCLEOTIDE SEQUENCE</scope>
    <source>
        <strain evidence="2">GW210012_S60</strain>
    </source>
</reference>
<proteinExistence type="predicted"/>
<dbReference type="EMBL" id="JARJLO010000395">
    <property type="protein sequence ID" value="MDF3874033.1"/>
    <property type="molecule type" value="Genomic_DNA"/>
</dbReference>
<evidence type="ECO:0000256" key="1">
    <source>
        <dbReference type="SAM" id="Phobius"/>
    </source>
</evidence>
<feature type="non-terminal residue" evidence="2">
    <location>
        <position position="1"/>
    </location>
</feature>
<organism evidence="2 3">
    <name type="scientific">Pseudomonas putida</name>
    <name type="common">Arthrobacter siderocapsulatus</name>
    <dbReference type="NCBI Taxonomy" id="303"/>
    <lineage>
        <taxon>Bacteria</taxon>
        <taxon>Pseudomonadati</taxon>
        <taxon>Pseudomonadota</taxon>
        <taxon>Gammaproteobacteria</taxon>
        <taxon>Pseudomonadales</taxon>
        <taxon>Pseudomonadaceae</taxon>
        <taxon>Pseudomonas</taxon>
    </lineage>
</organism>
<keyword evidence="1" id="KW-0472">Membrane</keyword>
<gene>
    <name evidence="2" type="ORF">P3W50_26730</name>
</gene>
<name>A0AAW6PVZ6_PSEPU</name>
<dbReference type="AlphaFoldDB" id="A0AAW6PVZ6"/>
<comment type="caution">
    <text evidence="2">The sequence shown here is derived from an EMBL/GenBank/DDBJ whole genome shotgun (WGS) entry which is preliminary data.</text>
</comment>
<feature type="transmembrane region" description="Helical" evidence="1">
    <location>
        <begin position="12"/>
        <end position="29"/>
    </location>
</feature>
<dbReference type="RefSeq" id="WP_276237956.1">
    <property type="nucleotide sequence ID" value="NZ_JARJLO010000395.1"/>
</dbReference>
<sequence>RSSRRNTSIANHVYRQTMTSIFWFAAFAARQLPLSPPRAEGLCRFSGITLTAMCLVAPYLWALHGLAQPLLYLAQRNSGQPLKVSPT</sequence>
<accession>A0AAW6PVZ6</accession>
<protein>
    <submittedName>
        <fullName evidence="2">Uncharacterized protein</fullName>
    </submittedName>
</protein>
<evidence type="ECO:0000313" key="2">
    <source>
        <dbReference type="EMBL" id="MDF3874033.1"/>
    </source>
</evidence>
<feature type="transmembrane region" description="Helical" evidence="1">
    <location>
        <begin position="41"/>
        <end position="61"/>
    </location>
</feature>
<dbReference type="Proteomes" id="UP001217741">
    <property type="component" value="Unassembled WGS sequence"/>
</dbReference>
<evidence type="ECO:0000313" key="3">
    <source>
        <dbReference type="Proteomes" id="UP001217741"/>
    </source>
</evidence>
<keyword evidence="1" id="KW-0812">Transmembrane</keyword>